<reference evidence="2 3" key="4">
    <citation type="journal article" date="2018" name="Environ. Microbiol. Rep.">
        <title>Phylogenetic distribution of roseobacticides in the Roseobacter group and their effect on microalgae.</title>
        <authorList>
            <person name="Sonnenschein E.C."/>
            <person name="Phippen C.B."/>
            <person name="Bentzon-Tilia M."/>
            <person name="Rasmussen S.A."/>
            <person name="Nielsen K.F."/>
            <person name="Gram L."/>
        </authorList>
    </citation>
    <scope>NUCLEOTIDE SEQUENCE [LARGE SCALE GENOMIC DNA]</scope>
    <source>
        <strain evidence="2 3">P36</strain>
    </source>
</reference>
<proteinExistence type="predicted"/>
<organism evidence="2 3">
    <name type="scientific">Phaeobacter piscinae</name>
    <dbReference type="NCBI Taxonomy" id="1580596"/>
    <lineage>
        <taxon>Bacteria</taxon>
        <taxon>Pseudomonadati</taxon>
        <taxon>Pseudomonadota</taxon>
        <taxon>Alphaproteobacteria</taxon>
        <taxon>Rhodobacterales</taxon>
        <taxon>Roseobacteraceae</taxon>
        <taxon>Phaeobacter</taxon>
    </lineage>
</organism>
<keyword evidence="1" id="KW-0472">Membrane</keyword>
<reference evidence="2 3" key="1">
    <citation type="journal article" date="2017" name="Front. Microbiol.">
        <title>Phaeobacter piscinae sp. nov., a species of the Roseobacter group and potential aquaculture probiont.</title>
        <authorList>
            <person name="Sonnenschein E.C."/>
            <person name="Phippen C.B.W."/>
            <person name="Nielsen K.F."/>
            <person name="Mateiu R.V."/>
            <person name="Melchiorsen J."/>
            <person name="Gram L."/>
            <person name="Overmann J."/>
            <person name="Freese H.M."/>
        </authorList>
    </citation>
    <scope>NUCLEOTIDE SEQUENCE [LARGE SCALE GENOMIC DNA]</scope>
    <source>
        <strain evidence="2 3">P36</strain>
    </source>
</reference>
<evidence type="ECO:0008006" key="4">
    <source>
        <dbReference type="Google" id="ProtNLM"/>
    </source>
</evidence>
<dbReference type="Proteomes" id="UP000218891">
    <property type="component" value="Chromosome"/>
</dbReference>
<sequence length="265" mass="28901">MILMFIGLISLFLVFSDFLLTTVAITDRKLPSRWVAQAAWSLMKRLLPINAFSRIAVGPIVMASIAVFWVIGTALAWLLIFQGSERSVVLSDTRQPAGLLLDLGYVGKALSTLGGGNTKPGSAGWELVTVLVGVNGMIVLTLSVSFVLNTTQTVAAGRAFLTHLAARQELGGELTTELKHLADLVSSLNSVPHALYYSTPAPHLRLPEGLLRFTADWLEHKGNLKGVRTVLRDLPNFTDQPTSSDDVFLKRLAEWSSGFEFKRPN</sequence>
<dbReference type="RefSeq" id="WP_096868118.1">
    <property type="nucleotide sequence ID" value="NZ_CP010805.1"/>
</dbReference>
<keyword evidence="1" id="KW-0812">Transmembrane</keyword>
<feature type="transmembrane region" description="Helical" evidence="1">
    <location>
        <begin position="127"/>
        <end position="148"/>
    </location>
</feature>
<evidence type="ECO:0000313" key="3">
    <source>
        <dbReference type="Proteomes" id="UP000218891"/>
    </source>
</evidence>
<gene>
    <name evidence="2" type="ORF">PhaeoP36_00148</name>
</gene>
<feature type="transmembrane region" description="Helical" evidence="1">
    <location>
        <begin position="51"/>
        <end position="80"/>
    </location>
</feature>
<reference evidence="2 3" key="3">
    <citation type="journal article" date="2017" name="Int. J. Syst. Evol. Microbiol.">
        <title>Adaptation of Surface-Associated Bacteria to the Open Ocean: A Genomically Distinct Subpopulation of Phaeobacter gallaeciensis Colonizes Pacific Mesozooplankton.</title>
        <authorList>
            <person name="Freese H.M."/>
            <person name="Methner A."/>
            <person name="Overmann J."/>
        </authorList>
    </citation>
    <scope>NUCLEOTIDE SEQUENCE [LARGE SCALE GENOMIC DNA]</scope>
    <source>
        <strain evidence="2 3">P36</strain>
    </source>
</reference>
<keyword evidence="3" id="KW-1185">Reference proteome</keyword>
<name>A0ABN5DAY9_9RHOB</name>
<reference evidence="2 3" key="2">
    <citation type="journal article" date="2017" name="Genome Biol. Evol.">
        <title>Trajectories and Drivers of Genome Evolution in Surface-Associated Marine Phaeobacter.</title>
        <authorList>
            <person name="Freese H.M."/>
            <person name="Sikorski J."/>
            <person name="Bunk B."/>
            <person name="Scheuner C."/>
            <person name="Meier-Kolthoff J.P."/>
            <person name="Sproer C."/>
            <person name="Gram L."/>
            <person name="Overmann J."/>
        </authorList>
    </citation>
    <scope>NUCLEOTIDE SEQUENCE [LARGE SCALE GENOMIC DNA]</scope>
    <source>
        <strain evidence="2 3">P36</strain>
    </source>
</reference>
<accession>A0ABN5DAY9</accession>
<evidence type="ECO:0000256" key="1">
    <source>
        <dbReference type="SAM" id="Phobius"/>
    </source>
</evidence>
<feature type="transmembrane region" description="Helical" evidence="1">
    <location>
        <begin position="6"/>
        <end position="25"/>
    </location>
</feature>
<keyword evidence="1" id="KW-1133">Transmembrane helix</keyword>
<protein>
    <recommendedName>
        <fullName evidence="4">Ion channel</fullName>
    </recommendedName>
</protein>
<evidence type="ECO:0000313" key="2">
    <source>
        <dbReference type="EMBL" id="ATG34321.1"/>
    </source>
</evidence>
<dbReference type="EMBL" id="CP010643">
    <property type="protein sequence ID" value="ATG34321.1"/>
    <property type="molecule type" value="Genomic_DNA"/>
</dbReference>